<accession>A0AAW2BG08</accession>
<keyword evidence="2" id="KW-1185">Reference proteome</keyword>
<dbReference type="Proteomes" id="UP001459277">
    <property type="component" value="Unassembled WGS sequence"/>
</dbReference>
<organism evidence="1 2">
    <name type="scientific">Lithocarpus litseifolius</name>
    <dbReference type="NCBI Taxonomy" id="425828"/>
    <lineage>
        <taxon>Eukaryota</taxon>
        <taxon>Viridiplantae</taxon>
        <taxon>Streptophyta</taxon>
        <taxon>Embryophyta</taxon>
        <taxon>Tracheophyta</taxon>
        <taxon>Spermatophyta</taxon>
        <taxon>Magnoliopsida</taxon>
        <taxon>eudicotyledons</taxon>
        <taxon>Gunneridae</taxon>
        <taxon>Pentapetalae</taxon>
        <taxon>rosids</taxon>
        <taxon>fabids</taxon>
        <taxon>Fagales</taxon>
        <taxon>Fagaceae</taxon>
        <taxon>Lithocarpus</taxon>
    </lineage>
</organism>
<dbReference type="PANTHER" id="PTHR10775:SF185">
    <property type="entry name" value="OS08G0208400 PROTEIN"/>
    <property type="match status" value="1"/>
</dbReference>
<proteinExistence type="predicted"/>
<evidence type="ECO:0000313" key="1">
    <source>
        <dbReference type="EMBL" id="KAK9984363.1"/>
    </source>
</evidence>
<comment type="caution">
    <text evidence="1">The sequence shown here is derived from an EMBL/GenBank/DDBJ whole genome shotgun (WGS) entry which is preliminary data.</text>
</comment>
<gene>
    <name evidence="1" type="ORF">SO802_033888</name>
</gene>
<dbReference type="EMBL" id="JAZDWU010000012">
    <property type="protein sequence ID" value="KAK9984363.1"/>
    <property type="molecule type" value="Genomic_DNA"/>
</dbReference>
<dbReference type="PANTHER" id="PTHR10775">
    <property type="entry name" value="OS08G0208400 PROTEIN"/>
    <property type="match status" value="1"/>
</dbReference>
<sequence>MEHRWRHSRLHNGLPEKRKRSLELQVGKIQEQLDRMPNIILRKHPRNKEKQLIGEPNWSKVSILYKLPYWKNKKFKHNIDVMHVEKNISESTYGTLLGIEGKNKDTDKARIDLQNMSFRHMLHLKQRLDGSYDKPRAFFSLSPNERDDFYDFLKSVKYPDGVPEWLCSQHIKMNRLKVNESSEAIKQLWSLANDPKPHVKENTVCMVNDVKFHTRDLYNCRVTQNSGVCTEGDHEREMHDFYGHIPNCVTIEKLCNASNIGGVFDVLEVGGRESNDNTEDSNIFQQEAIVDVVLINVEDNIIKYCMGDVETKVVPEGGTSRDANQNEEHDILDVDFDMDYDI</sequence>
<dbReference type="AlphaFoldDB" id="A0AAW2BG08"/>
<evidence type="ECO:0000313" key="2">
    <source>
        <dbReference type="Proteomes" id="UP001459277"/>
    </source>
</evidence>
<protein>
    <submittedName>
        <fullName evidence="1">Uncharacterized protein</fullName>
    </submittedName>
</protein>
<reference evidence="1 2" key="1">
    <citation type="submission" date="2024-01" db="EMBL/GenBank/DDBJ databases">
        <title>A telomere-to-telomere, gap-free genome of sweet tea (Lithocarpus litseifolius).</title>
        <authorList>
            <person name="Zhou J."/>
        </authorList>
    </citation>
    <scope>NUCLEOTIDE SEQUENCE [LARGE SCALE GENOMIC DNA]</scope>
    <source>
        <strain evidence="1">Zhou-2022a</strain>
        <tissue evidence="1">Leaf</tissue>
    </source>
</reference>
<name>A0AAW2BG08_9ROSI</name>